<dbReference type="EMBL" id="SLWB01000001">
    <property type="protein sequence ID" value="TCN73115.1"/>
    <property type="molecule type" value="Genomic_DNA"/>
</dbReference>
<keyword evidence="4" id="KW-0804">Transcription</keyword>
<comment type="caution">
    <text evidence="8">The sequence shown here is derived from an EMBL/GenBank/DDBJ whole genome shotgun (WGS) entry which is preliminary data.</text>
</comment>
<dbReference type="PROSITE" id="PS50110">
    <property type="entry name" value="RESPONSE_REGULATORY"/>
    <property type="match status" value="1"/>
</dbReference>
<evidence type="ECO:0000256" key="3">
    <source>
        <dbReference type="ARBA" id="ARBA00023015"/>
    </source>
</evidence>
<organism evidence="8 9">
    <name type="scientific">Acetobacteroides hydrogenigenes</name>
    <dbReference type="NCBI Taxonomy" id="979970"/>
    <lineage>
        <taxon>Bacteria</taxon>
        <taxon>Pseudomonadati</taxon>
        <taxon>Bacteroidota</taxon>
        <taxon>Bacteroidia</taxon>
        <taxon>Bacteroidales</taxon>
        <taxon>Rikenellaceae</taxon>
        <taxon>Acetobacteroides</taxon>
    </lineage>
</organism>
<accession>A0A4R2F1A4</accession>
<dbReference type="PANTHER" id="PTHR32071">
    <property type="entry name" value="TRANSCRIPTIONAL REGULATORY PROTEIN"/>
    <property type="match status" value="1"/>
</dbReference>
<evidence type="ECO:0000256" key="1">
    <source>
        <dbReference type="ARBA" id="ARBA00022741"/>
    </source>
</evidence>
<dbReference type="Gene3D" id="1.10.8.60">
    <property type="match status" value="1"/>
</dbReference>
<gene>
    <name evidence="8" type="ORF">CLV25_101333</name>
</gene>
<evidence type="ECO:0000313" key="8">
    <source>
        <dbReference type="EMBL" id="TCN73115.1"/>
    </source>
</evidence>
<dbReference type="Pfam" id="PF25601">
    <property type="entry name" value="AAA_lid_14"/>
    <property type="match status" value="1"/>
</dbReference>
<evidence type="ECO:0000259" key="6">
    <source>
        <dbReference type="PROSITE" id="PS50045"/>
    </source>
</evidence>
<dbReference type="InterPro" id="IPR003593">
    <property type="entry name" value="AAA+_ATPase"/>
</dbReference>
<dbReference type="Proteomes" id="UP000294830">
    <property type="component" value="Unassembled WGS sequence"/>
</dbReference>
<feature type="modified residue" description="4-aspartylphosphate" evidence="5">
    <location>
        <position position="27"/>
    </location>
</feature>
<dbReference type="InterPro" id="IPR025943">
    <property type="entry name" value="Sigma_54_int_dom_ATP-bd_2"/>
</dbReference>
<proteinExistence type="predicted"/>
<dbReference type="AlphaFoldDB" id="A0A4R2F1A4"/>
<dbReference type="InterPro" id="IPR058031">
    <property type="entry name" value="AAA_lid_NorR"/>
</dbReference>
<dbReference type="GO" id="GO:0000160">
    <property type="term" value="P:phosphorelay signal transduction system"/>
    <property type="evidence" value="ECO:0007669"/>
    <property type="project" value="InterPro"/>
</dbReference>
<dbReference type="PANTHER" id="PTHR32071:SF81">
    <property type="entry name" value="PROPIONATE CATABOLISM OPERON REGULATORY PROTEIN"/>
    <property type="match status" value="1"/>
</dbReference>
<dbReference type="InterPro" id="IPR001789">
    <property type="entry name" value="Sig_transdc_resp-reg_receiver"/>
</dbReference>
<dbReference type="Pfam" id="PF00158">
    <property type="entry name" value="Sigma54_activat"/>
    <property type="match status" value="1"/>
</dbReference>
<dbReference type="FunFam" id="3.40.50.300:FF:000006">
    <property type="entry name" value="DNA-binding transcriptional regulator NtrC"/>
    <property type="match status" value="1"/>
</dbReference>
<dbReference type="SUPFAM" id="SSF52540">
    <property type="entry name" value="P-loop containing nucleoside triphosphate hydrolases"/>
    <property type="match status" value="1"/>
</dbReference>
<dbReference type="PROSITE" id="PS50045">
    <property type="entry name" value="SIGMA54_INTERACT_4"/>
    <property type="match status" value="1"/>
</dbReference>
<evidence type="ECO:0000313" key="9">
    <source>
        <dbReference type="Proteomes" id="UP000294830"/>
    </source>
</evidence>
<dbReference type="GO" id="GO:0043565">
    <property type="term" value="F:sequence-specific DNA binding"/>
    <property type="evidence" value="ECO:0007669"/>
    <property type="project" value="InterPro"/>
</dbReference>
<dbReference type="SUPFAM" id="SSF52172">
    <property type="entry name" value="CheY-like"/>
    <property type="match status" value="1"/>
</dbReference>
<name>A0A4R2F1A4_9BACT</name>
<dbReference type="CDD" id="cd00009">
    <property type="entry name" value="AAA"/>
    <property type="match status" value="1"/>
</dbReference>
<keyword evidence="3" id="KW-0805">Transcription regulation</keyword>
<feature type="domain" description="Response regulatory" evidence="7">
    <location>
        <begin position="1"/>
        <end position="92"/>
    </location>
</feature>
<dbReference type="Gene3D" id="3.40.50.2300">
    <property type="match status" value="1"/>
</dbReference>
<evidence type="ECO:0000256" key="2">
    <source>
        <dbReference type="ARBA" id="ARBA00022840"/>
    </source>
</evidence>
<dbReference type="InterPro" id="IPR002078">
    <property type="entry name" value="Sigma_54_int"/>
</dbReference>
<dbReference type="Gene3D" id="1.10.10.60">
    <property type="entry name" value="Homeodomain-like"/>
    <property type="match status" value="1"/>
</dbReference>
<dbReference type="InterPro" id="IPR027417">
    <property type="entry name" value="P-loop_NTPase"/>
</dbReference>
<dbReference type="Pfam" id="PF00072">
    <property type="entry name" value="Response_reg"/>
    <property type="match status" value="1"/>
</dbReference>
<keyword evidence="2" id="KW-0067">ATP-binding</keyword>
<keyword evidence="9" id="KW-1185">Reference proteome</keyword>
<dbReference type="InterPro" id="IPR002197">
    <property type="entry name" value="HTH_Fis"/>
</dbReference>
<evidence type="ECO:0000256" key="5">
    <source>
        <dbReference type="PROSITE-ProRule" id="PRU00169"/>
    </source>
</evidence>
<dbReference type="InterPro" id="IPR009057">
    <property type="entry name" value="Homeodomain-like_sf"/>
</dbReference>
<protein>
    <submittedName>
        <fullName evidence="8">Two-component system response regulator HydG</fullName>
    </submittedName>
</protein>
<dbReference type="PRINTS" id="PR01590">
    <property type="entry name" value="HTHFIS"/>
</dbReference>
<keyword evidence="1" id="KW-0547">Nucleotide-binding</keyword>
<dbReference type="GO" id="GO:0005524">
    <property type="term" value="F:ATP binding"/>
    <property type="evidence" value="ECO:0007669"/>
    <property type="project" value="UniProtKB-KW"/>
</dbReference>
<feature type="domain" description="Sigma-54 factor interaction" evidence="6">
    <location>
        <begin position="111"/>
        <end position="340"/>
    </location>
</feature>
<dbReference type="SUPFAM" id="SSF46689">
    <property type="entry name" value="Homeodomain-like"/>
    <property type="match status" value="1"/>
</dbReference>
<dbReference type="Gene3D" id="3.40.50.300">
    <property type="entry name" value="P-loop containing nucleotide triphosphate hydrolases"/>
    <property type="match status" value="1"/>
</dbReference>
<dbReference type="SMART" id="SM00382">
    <property type="entry name" value="AAA"/>
    <property type="match status" value="1"/>
</dbReference>
<dbReference type="PROSITE" id="PS00676">
    <property type="entry name" value="SIGMA54_INTERACT_2"/>
    <property type="match status" value="1"/>
</dbReference>
<reference evidence="8 9" key="1">
    <citation type="submission" date="2019-03" db="EMBL/GenBank/DDBJ databases">
        <title>Genomic Encyclopedia of Archaeal and Bacterial Type Strains, Phase II (KMG-II): from individual species to whole genera.</title>
        <authorList>
            <person name="Goeker M."/>
        </authorList>
    </citation>
    <scope>NUCLEOTIDE SEQUENCE [LARGE SCALE GENOMIC DNA]</scope>
    <source>
        <strain evidence="8 9">RL-C</strain>
    </source>
</reference>
<keyword evidence="5" id="KW-0597">Phosphoprotein</keyword>
<sequence length="423" mass="47254">MEAAVAFSLNDGLKAAKDSFFDIILTDYRLPDGNGIDLLNTIKRHSPDTVVILMTGYADIKIAVNAIKMGAYEYVAKPINPDEIIHIIKSGLESTSKRVEKPIQSKSPEYIEGKCDAAKKVQDYINLVGPTEMSVLILGESGTGKEYAARRIHQFSKRKNAKFVAVDCGALPKDIAGSELFGHVKGSFTGAVNDKIGHFEEANGGTIFLDEIGNLSYDVQVNLLRAIQERKIRRIGSTQETSIDVRIISATNEDLKNALKTGEFREDLYHRLNEFSINLPPLRERKEDLIDFANFFKDKAAQEFGKQNIAFDQNVIDVFKRYEWPGNIREMKNVVRRAVLLASNNIVTTDSLPEEMLESSLTPASSTLGNETIDLRSIKEKSEQELIISTIVKAKYNKSQAAKLLGIDRKTLYNKLKQYGIDI</sequence>
<dbReference type="GO" id="GO:0006355">
    <property type="term" value="P:regulation of DNA-templated transcription"/>
    <property type="evidence" value="ECO:0007669"/>
    <property type="project" value="InterPro"/>
</dbReference>
<dbReference type="SMART" id="SM00448">
    <property type="entry name" value="REC"/>
    <property type="match status" value="1"/>
</dbReference>
<dbReference type="Pfam" id="PF02954">
    <property type="entry name" value="HTH_8"/>
    <property type="match status" value="1"/>
</dbReference>
<dbReference type="InterPro" id="IPR011006">
    <property type="entry name" value="CheY-like_superfamily"/>
</dbReference>
<evidence type="ECO:0000259" key="7">
    <source>
        <dbReference type="PROSITE" id="PS50110"/>
    </source>
</evidence>
<evidence type="ECO:0000256" key="4">
    <source>
        <dbReference type="ARBA" id="ARBA00023163"/>
    </source>
</evidence>